<sequence length="99" mass="10792">MPSQNIIRALLGLSTANLGLSAYTLYNANEKLERNWEEAESRMDTLEGTLRGHIGIIEDSLERIEKTLDTKHGLGKGMSAKTEALYGGRGKDGNVGEKS</sequence>
<dbReference type="AlphaFoldDB" id="A0A0N1H6S3"/>
<evidence type="ECO:0000313" key="3">
    <source>
        <dbReference type="EMBL" id="KPI41850.1"/>
    </source>
</evidence>
<gene>
    <name evidence="3" type="ORF">AB675_5692</name>
</gene>
<feature type="signal peptide" evidence="2">
    <location>
        <begin position="1"/>
        <end position="21"/>
    </location>
</feature>
<dbReference type="VEuPathDB" id="FungiDB:AB675_5692"/>
<evidence type="ECO:0000313" key="4">
    <source>
        <dbReference type="Proteomes" id="UP000038010"/>
    </source>
</evidence>
<evidence type="ECO:0000256" key="1">
    <source>
        <dbReference type="SAM" id="MobiDB-lite"/>
    </source>
</evidence>
<feature type="chain" id="PRO_5005873070" evidence="2">
    <location>
        <begin position="22"/>
        <end position="99"/>
    </location>
</feature>
<comment type="caution">
    <text evidence="3">The sequence shown here is derived from an EMBL/GenBank/DDBJ whole genome shotgun (WGS) entry which is preliminary data.</text>
</comment>
<dbReference type="RefSeq" id="XP_018001813.1">
    <property type="nucleotide sequence ID" value="XM_018145926.1"/>
</dbReference>
<feature type="compositionally biased region" description="Basic and acidic residues" evidence="1">
    <location>
        <begin position="89"/>
        <end position="99"/>
    </location>
</feature>
<keyword evidence="4" id="KW-1185">Reference proteome</keyword>
<protein>
    <submittedName>
        <fullName evidence="3">Uncharacterized protein</fullName>
    </submittedName>
</protein>
<dbReference type="EMBL" id="LFJN01000008">
    <property type="protein sequence ID" value="KPI41850.1"/>
    <property type="molecule type" value="Genomic_DNA"/>
</dbReference>
<dbReference type="GeneID" id="28737806"/>
<name>A0A0N1H6S3_9EURO</name>
<reference evidence="3 4" key="1">
    <citation type="submission" date="2015-06" db="EMBL/GenBank/DDBJ databases">
        <title>Draft genome of the ant-associated black yeast Phialophora attae CBS 131958.</title>
        <authorList>
            <person name="Moreno L.F."/>
            <person name="Stielow B.J."/>
            <person name="de Hoog S."/>
            <person name="Vicente V.A."/>
            <person name="Weiss V.A."/>
            <person name="de Vries M."/>
            <person name="Cruz L.M."/>
            <person name="Souza E.M."/>
        </authorList>
    </citation>
    <scope>NUCLEOTIDE SEQUENCE [LARGE SCALE GENOMIC DNA]</scope>
    <source>
        <strain evidence="3 4">CBS 131958</strain>
    </source>
</reference>
<feature type="region of interest" description="Disordered" evidence="1">
    <location>
        <begin position="72"/>
        <end position="99"/>
    </location>
</feature>
<dbReference type="OrthoDB" id="4152672at2759"/>
<evidence type="ECO:0000256" key="2">
    <source>
        <dbReference type="SAM" id="SignalP"/>
    </source>
</evidence>
<proteinExistence type="predicted"/>
<organism evidence="3 4">
    <name type="scientific">Cyphellophora attinorum</name>
    <dbReference type="NCBI Taxonomy" id="1664694"/>
    <lineage>
        <taxon>Eukaryota</taxon>
        <taxon>Fungi</taxon>
        <taxon>Dikarya</taxon>
        <taxon>Ascomycota</taxon>
        <taxon>Pezizomycotina</taxon>
        <taxon>Eurotiomycetes</taxon>
        <taxon>Chaetothyriomycetidae</taxon>
        <taxon>Chaetothyriales</taxon>
        <taxon>Cyphellophoraceae</taxon>
        <taxon>Cyphellophora</taxon>
    </lineage>
</organism>
<keyword evidence="2" id="KW-0732">Signal</keyword>
<dbReference type="Proteomes" id="UP000038010">
    <property type="component" value="Unassembled WGS sequence"/>
</dbReference>
<accession>A0A0N1H6S3</accession>